<sequence>MTGCPKIQPILEEGIDRKVLATLRARFLQINAARIERALLGLSSRQQQVFRLLPLLFHVNHPLLPGYVSAATPAGLSGFEPDSELLGEAQRLARSFAYKPLRHRPPQPILALFAMGSLGTVAQDESSDLDVWVCHEPTLDASQLAELRRKCDLLQGWAASQGCEAHFFLVDPVRFASGERQAQLSSDDCGSTQHYLLLDEFYRTALWLGGRVPLWWLVPAYEEHRYPDYVAALLERRFIRAEEVLDLGHLAQIPAGEFAGAALWQLYKALESPYKSLFKLLLVEVYASQHPQVQPLAVAYKQAVYDGRLDLDELDPYIAAYRAIEGYLAEHADRERLQLARRALYLKINRALSRPPRNRTKSWQRLLAERLTRDWGWDERCFAGLDGRKQWKVRQVLQERRALVNELTYGYRFLSDLSQRLEAASPISGRDLSVLERRLQAAIGRKAGKVEAVNLGISPDMSEGSLTLLQGTDASGEPSWSLYEGSLTSADCAHYAPLRRMPELVPLLAWGHRNGVIDGGTHISLHPGDSGLGETELFGLLGELRQVFPLPLGAVAEQALLDPATPRQVLLLINVGLDPFSVLAPQQMPNCAEQSDPLGYASARENLVLSIDQLVLNSWNELSVSRYEGPQALADCLRDHLTGLAGAGDCGLQVRCFSRNRGQAIARRVMELLLDAQSNLDATHRRYLLQIRQRFHLFERRAEDVTHSCLSDRTALLEHLGEAHHDSDPIRLDRYALRDDDLGLILPLGRPDCLQVFYRVRGDSAELAVLDERNALWTQQWPFRDEQRLLMPLLRFLRSMIHRRNAQRSLSSLRPSSGLEILLYRIRTPAGQPPVVERRPVPQDEPDDPLYEVQAIVESRENGRSTVTLYCNHQEFSGLEYGARLFTAVAEYILSQRRNRERYPCYITDLDLSGLRGRGQGQTVHYLRYKARLEAALNQALQMDR</sequence>
<reference evidence="2 3" key="1">
    <citation type="submission" date="2020-12" db="EMBL/GenBank/DDBJ databases">
        <title>FDA dAtabase for Regulatory Grade micrObial Sequences (FDA-ARGOS): Supporting development and validation of Infectious Disease Dx tests.</title>
        <authorList>
            <person name="Sproer C."/>
            <person name="Gronow S."/>
            <person name="Severitt S."/>
            <person name="Schroder I."/>
            <person name="Tallon L."/>
            <person name="Sadzewicz L."/>
            <person name="Zhao X."/>
            <person name="Boylan J."/>
            <person name="Ott S."/>
            <person name="Bowen H."/>
            <person name="Vavikolanu K."/>
            <person name="Mehta A."/>
            <person name="Aluvathingal J."/>
            <person name="Nadendla S."/>
            <person name="Lowell S."/>
            <person name="Myers T."/>
            <person name="Yan Y."/>
            <person name="Sichtig H."/>
        </authorList>
    </citation>
    <scope>NUCLEOTIDE SEQUENCE [LARGE SCALE GENOMIC DNA]</scope>
    <source>
        <strain evidence="2 3">FDAARGOS_1013</strain>
    </source>
</reference>
<dbReference type="PANTHER" id="PTHR38760:SF1">
    <property type="entry name" value="ADENYLATE CYCLASE"/>
    <property type="match status" value="1"/>
</dbReference>
<dbReference type="Proteomes" id="UP000595933">
    <property type="component" value="Chromosome"/>
</dbReference>
<dbReference type="Pfam" id="PF12633">
    <property type="entry name" value="Adenyl_cycl_N"/>
    <property type="match status" value="1"/>
</dbReference>
<dbReference type="RefSeq" id="WP_061339709.1">
    <property type="nucleotide sequence ID" value="NZ_CP067013.1"/>
</dbReference>
<organism evidence="2 3">
    <name type="scientific">Stutzerimonas balearica</name>
    <dbReference type="NCBI Taxonomy" id="74829"/>
    <lineage>
        <taxon>Bacteria</taxon>
        <taxon>Pseudomonadati</taxon>
        <taxon>Pseudomonadota</taxon>
        <taxon>Gammaproteobacteria</taxon>
        <taxon>Pseudomonadales</taxon>
        <taxon>Pseudomonadaceae</taxon>
        <taxon>Stutzerimonas</taxon>
    </lineage>
</organism>
<proteinExistence type="predicted"/>
<evidence type="ECO:0000313" key="3">
    <source>
        <dbReference type="Proteomes" id="UP000595933"/>
    </source>
</evidence>
<dbReference type="GO" id="GO:0004016">
    <property type="term" value="F:adenylate cyclase activity"/>
    <property type="evidence" value="ECO:0007669"/>
    <property type="project" value="InterPro"/>
</dbReference>
<evidence type="ECO:0000313" key="2">
    <source>
        <dbReference type="EMBL" id="QQN48972.1"/>
    </source>
</evidence>
<dbReference type="GO" id="GO:0006171">
    <property type="term" value="P:cAMP biosynthetic process"/>
    <property type="evidence" value="ECO:0007669"/>
    <property type="project" value="InterPro"/>
</dbReference>
<dbReference type="EMBL" id="CP067013">
    <property type="protein sequence ID" value="QQN48972.1"/>
    <property type="molecule type" value="Genomic_DNA"/>
</dbReference>
<dbReference type="Pfam" id="PF01295">
    <property type="entry name" value="Adenylate_cycl"/>
    <property type="match status" value="1"/>
</dbReference>
<gene>
    <name evidence="2" type="ORF">I6H70_10305</name>
</gene>
<dbReference type="AlphaFoldDB" id="A0A9X7V4L4"/>
<dbReference type="InterPro" id="IPR024685">
    <property type="entry name" value="Adenylate_cyclase_1_N"/>
</dbReference>
<accession>A0A9X7V4L4</accession>
<protein>
    <submittedName>
        <fullName evidence="2">Class I adenylate cyclase</fullName>
    </submittedName>
</protein>
<dbReference type="PIRSF" id="PIRSF001444">
    <property type="entry name" value="Adenylate_cycl"/>
    <property type="match status" value="1"/>
</dbReference>
<name>A0A9X7V4L4_9GAMM</name>
<dbReference type="InterPro" id="IPR000274">
    <property type="entry name" value="Adenylate_cyclase_1"/>
</dbReference>
<dbReference type="PANTHER" id="PTHR38760">
    <property type="entry name" value="ADENYLATE CYCLASE"/>
    <property type="match status" value="1"/>
</dbReference>
<feature type="domain" description="Adenylate cyclase class-I N-terminal" evidence="1">
    <location>
        <begin position="20"/>
        <end position="216"/>
    </location>
</feature>
<evidence type="ECO:0000259" key="1">
    <source>
        <dbReference type="Pfam" id="PF12633"/>
    </source>
</evidence>